<dbReference type="CDD" id="cd03801">
    <property type="entry name" value="GT4_PimA-like"/>
    <property type="match status" value="1"/>
</dbReference>
<dbReference type="Pfam" id="PF13579">
    <property type="entry name" value="Glyco_trans_4_4"/>
    <property type="match status" value="1"/>
</dbReference>
<dbReference type="PANTHER" id="PTHR45947:SF3">
    <property type="entry name" value="SULFOQUINOVOSYL TRANSFERASE SQD2"/>
    <property type="match status" value="1"/>
</dbReference>
<evidence type="ECO:0000313" key="4">
    <source>
        <dbReference type="Proteomes" id="UP001628646"/>
    </source>
</evidence>
<dbReference type="InterPro" id="IPR050194">
    <property type="entry name" value="Glycosyltransferase_grp1"/>
</dbReference>
<keyword evidence="3" id="KW-0808">Transferase</keyword>
<dbReference type="EC" id="2.4.-.-" evidence="3"/>
<dbReference type="Gene3D" id="3.40.50.2000">
    <property type="entry name" value="Glycogen Phosphorylase B"/>
    <property type="match status" value="2"/>
</dbReference>
<feature type="domain" description="Glycosyl transferase family 1" evidence="1">
    <location>
        <begin position="192"/>
        <end position="321"/>
    </location>
</feature>
<accession>A0ABW8WAN9</accession>
<comment type="caution">
    <text evidence="3">The sequence shown here is derived from an EMBL/GenBank/DDBJ whole genome shotgun (WGS) entry which is preliminary data.</text>
</comment>
<dbReference type="Pfam" id="PF00534">
    <property type="entry name" value="Glycos_transf_1"/>
    <property type="match status" value="1"/>
</dbReference>
<dbReference type="GO" id="GO:0016757">
    <property type="term" value="F:glycosyltransferase activity"/>
    <property type="evidence" value="ECO:0007669"/>
    <property type="project" value="UniProtKB-KW"/>
</dbReference>
<dbReference type="InterPro" id="IPR001296">
    <property type="entry name" value="Glyco_trans_1"/>
</dbReference>
<evidence type="ECO:0000313" key="3">
    <source>
        <dbReference type="EMBL" id="MFL9001975.1"/>
    </source>
</evidence>
<evidence type="ECO:0000259" key="1">
    <source>
        <dbReference type="Pfam" id="PF00534"/>
    </source>
</evidence>
<keyword evidence="3" id="KW-0328">Glycosyltransferase</keyword>
<dbReference type="InterPro" id="IPR028098">
    <property type="entry name" value="Glyco_trans_4-like_N"/>
</dbReference>
<gene>
    <name evidence="3" type="ORF">ACJ8NA_25470</name>
</gene>
<feature type="domain" description="Glycosyltransferase subfamily 4-like N-terminal" evidence="2">
    <location>
        <begin position="16"/>
        <end position="175"/>
    </location>
</feature>
<evidence type="ECO:0000259" key="2">
    <source>
        <dbReference type="Pfam" id="PF13579"/>
    </source>
</evidence>
<dbReference type="RefSeq" id="WP_407800500.1">
    <property type="nucleotide sequence ID" value="NZ_JBJNUX010000005.1"/>
</dbReference>
<name>A0ABW8WAN9_9PSED</name>
<protein>
    <submittedName>
        <fullName evidence="3">Glycosyltransferase family 4 protein</fullName>
        <ecNumber evidence="3">2.4.-.-</ecNumber>
    </submittedName>
</protein>
<dbReference type="SUPFAM" id="SSF53756">
    <property type="entry name" value="UDP-Glycosyltransferase/glycogen phosphorylase"/>
    <property type="match status" value="1"/>
</dbReference>
<reference evidence="3 4" key="1">
    <citation type="submission" date="2024-12" db="EMBL/GenBank/DDBJ databases">
        <title>Pseudomonas species isolated from Lotus nodules promote plant growth.</title>
        <authorList>
            <person name="Yu Y.-H."/>
            <person name="Kurtenbach J."/>
            <person name="Crosbie D."/>
            <person name="Brachmann A."/>
            <person name="Marin M."/>
        </authorList>
    </citation>
    <scope>NUCLEOTIDE SEQUENCE [LARGE SCALE GENOMIC DNA]</scope>
    <source>
        <strain evidence="3 4">PLb11B</strain>
    </source>
</reference>
<sequence length="372" mass="40931">MNVLLINISLDAQRGGGTAERTRHLANTLADKGCCCQVIAMSGDSWQSEFNSRGVKTYITGKIGQRFPIPLVNFIRLWKAVKSVDIIHIMGYWNLLSIITGFFARIARTPYVLCPAGEFASIGKPRPVMKLFHLLVGKSLINRASGFIAITQLERALIADITGFLPDRIPVFPNGVAEPALTPTRTLQYLPEEPYILFMGRLAPIKGPDLLIKAYLSTKAAHHYPLVLAGPDFGMQAELEASLIGHEVSHQVRFIGFLNEAQRNEAYQHALMLVIPSRSEAMSLVALEAGITGLPVLLTNTCGFDEVQTINGGSVVDPTVAGISSGLQIMLSEIDDLTHKGQRLKLFVIDHYSWHVIVTNMVDYFEGFSQEN</sequence>
<keyword evidence="4" id="KW-1185">Reference proteome</keyword>
<dbReference type="PANTHER" id="PTHR45947">
    <property type="entry name" value="SULFOQUINOVOSYL TRANSFERASE SQD2"/>
    <property type="match status" value="1"/>
</dbReference>
<dbReference type="EMBL" id="JBJNUY010000012">
    <property type="protein sequence ID" value="MFL9001975.1"/>
    <property type="molecule type" value="Genomic_DNA"/>
</dbReference>
<dbReference type="Proteomes" id="UP001628646">
    <property type="component" value="Unassembled WGS sequence"/>
</dbReference>
<proteinExistence type="predicted"/>
<organism evidence="3 4">
    <name type="scientific">Pseudomonas azerbaijanorientalis</name>
    <dbReference type="NCBI Taxonomy" id="2842350"/>
    <lineage>
        <taxon>Bacteria</taxon>
        <taxon>Pseudomonadati</taxon>
        <taxon>Pseudomonadota</taxon>
        <taxon>Gammaproteobacteria</taxon>
        <taxon>Pseudomonadales</taxon>
        <taxon>Pseudomonadaceae</taxon>
        <taxon>Pseudomonas</taxon>
    </lineage>
</organism>